<feature type="transmembrane region" description="Helical" evidence="13">
    <location>
        <begin position="179"/>
        <end position="197"/>
    </location>
</feature>
<dbReference type="Gene3D" id="1.10.10.60">
    <property type="entry name" value="Homeodomain-like"/>
    <property type="match status" value="1"/>
</dbReference>
<protein>
    <recommendedName>
        <fullName evidence="14">TLC domain-containing protein</fullName>
    </recommendedName>
</protein>
<dbReference type="PIRSF" id="PIRSF005225">
    <property type="entry name" value="LAG1_LAC1"/>
    <property type="match status" value="1"/>
</dbReference>
<accession>A0A9N9WRD5</accession>
<dbReference type="InterPro" id="IPR001356">
    <property type="entry name" value="HD"/>
</dbReference>
<evidence type="ECO:0000256" key="4">
    <source>
        <dbReference type="ARBA" id="ARBA00004991"/>
    </source>
</evidence>
<evidence type="ECO:0000256" key="11">
    <source>
        <dbReference type="ARBA" id="ARBA00049036"/>
    </source>
</evidence>
<evidence type="ECO:0000256" key="7">
    <source>
        <dbReference type="ARBA" id="ARBA00022824"/>
    </source>
</evidence>
<evidence type="ECO:0000256" key="10">
    <source>
        <dbReference type="ARBA" id="ARBA00023136"/>
    </source>
</evidence>
<keyword evidence="5" id="KW-0808">Transferase</keyword>
<evidence type="ECO:0000256" key="9">
    <source>
        <dbReference type="ARBA" id="ARBA00023098"/>
    </source>
</evidence>
<feature type="transmembrane region" description="Helical" evidence="13">
    <location>
        <begin position="257"/>
        <end position="277"/>
    </location>
</feature>
<sequence length="347" mass="42280">MFKIFWDEKFFLPENVTWKDLEPGIRDGVIYRNYNDLLWSIPLAILLIVIRLCFIKHFCIPLSHILKIKSKKVKMPFENAVLEKMYRKCQTLPTKMELVSLMKQTDISIREIERWWRMRRMHDRPTSIDKFGENCWRFLFHSFNFTFGLSILWNSSYIWNFIDLFRDYPRHSLDNGFWWYYNITQAFYISQTLLHFFETRRKDFWQMFIHHILSITLIMTSWIFNYILCFLVVNFFHDIADVFLEGAKTFKYANYKTLSTVFFILFPISWIITRLVIFSKYIYCGIFETSALFKHFPFFYIIILMHLLLFALHILWTFVIIRATSNFLTHKKIGDYRSSSENDSEDN</sequence>
<feature type="transmembrane region" description="Helical" evidence="13">
    <location>
        <begin position="209"/>
        <end position="237"/>
    </location>
</feature>
<keyword evidence="6 12" id="KW-0812">Transmembrane</keyword>
<reference evidence="15" key="2">
    <citation type="submission" date="2022-10" db="EMBL/GenBank/DDBJ databases">
        <authorList>
            <consortium name="ENA_rothamsted_submissions"/>
            <consortium name="culmorum"/>
            <person name="King R."/>
        </authorList>
    </citation>
    <scope>NUCLEOTIDE SEQUENCE</scope>
</reference>
<dbReference type="EMBL" id="OU895878">
    <property type="protein sequence ID" value="CAG9802894.1"/>
    <property type="molecule type" value="Genomic_DNA"/>
</dbReference>
<gene>
    <name evidence="15" type="ORF">CHIRRI_LOCUS5799</name>
</gene>
<feature type="domain" description="TLC" evidence="14">
    <location>
        <begin position="129"/>
        <end position="329"/>
    </location>
</feature>
<dbReference type="Proteomes" id="UP001153620">
    <property type="component" value="Chromosome 2"/>
</dbReference>
<dbReference type="AlphaFoldDB" id="A0A9N9WRD5"/>
<dbReference type="SMART" id="SM00389">
    <property type="entry name" value="HOX"/>
    <property type="match status" value="1"/>
</dbReference>
<dbReference type="InterPro" id="IPR009057">
    <property type="entry name" value="Homeodomain-like_sf"/>
</dbReference>
<name>A0A9N9WRD5_9DIPT</name>
<dbReference type="SUPFAM" id="SSF46689">
    <property type="entry name" value="Homeodomain-like"/>
    <property type="match status" value="1"/>
</dbReference>
<dbReference type="SMART" id="SM00724">
    <property type="entry name" value="TLC"/>
    <property type="match status" value="1"/>
</dbReference>
<evidence type="ECO:0000256" key="1">
    <source>
        <dbReference type="ARBA" id="ARBA00004123"/>
    </source>
</evidence>
<dbReference type="InterPro" id="IPR006634">
    <property type="entry name" value="TLC-dom"/>
</dbReference>
<dbReference type="GO" id="GO:0005634">
    <property type="term" value="C:nucleus"/>
    <property type="evidence" value="ECO:0007669"/>
    <property type="project" value="UniProtKB-SubCell"/>
</dbReference>
<dbReference type="PANTHER" id="PTHR12560">
    <property type="entry name" value="LONGEVITY ASSURANCE FACTOR 1 LAG1"/>
    <property type="match status" value="1"/>
</dbReference>
<reference evidence="15" key="1">
    <citation type="submission" date="2022-01" db="EMBL/GenBank/DDBJ databases">
        <authorList>
            <person name="King R."/>
        </authorList>
    </citation>
    <scope>NUCLEOTIDE SEQUENCE</scope>
</reference>
<organism evidence="15 16">
    <name type="scientific">Chironomus riparius</name>
    <dbReference type="NCBI Taxonomy" id="315576"/>
    <lineage>
        <taxon>Eukaryota</taxon>
        <taxon>Metazoa</taxon>
        <taxon>Ecdysozoa</taxon>
        <taxon>Arthropoda</taxon>
        <taxon>Hexapoda</taxon>
        <taxon>Insecta</taxon>
        <taxon>Pterygota</taxon>
        <taxon>Neoptera</taxon>
        <taxon>Endopterygota</taxon>
        <taxon>Diptera</taxon>
        <taxon>Nematocera</taxon>
        <taxon>Chironomoidea</taxon>
        <taxon>Chironomidae</taxon>
        <taxon>Chironominae</taxon>
        <taxon>Chironomus</taxon>
    </lineage>
</organism>
<dbReference type="GO" id="GO:0046513">
    <property type="term" value="P:ceramide biosynthetic process"/>
    <property type="evidence" value="ECO:0007669"/>
    <property type="project" value="InterPro"/>
</dbReference>
<keyword evidence="8 13" id="KW-1133">Transmembrane helix</keyword>
<evidence type="ECO:0000256" key="12">
    <source>
        <dbReference type="PROSITE-ProRule" id="PRU00205"/>
    </source>
</evidence>
<dbReference type="GO" id="GO:0005789">
    <property type="term" value="C:endoplasmic reticulum membrane"/>
    <property type="evidence" value="ECO:0007669"/>
    <property type="project" value="UniProtKB-SubCell"/>
</dbReference>
<evidence type="ECO:0000256" key="8">
    <source>
        <dbReference type="ARBA" id="ARBA00022989"/>
    </source>
</evidence>
<dbReference type="PROSITE" id="PS50922">
    <property type="entry name" value="TLC"/>
    <property type="match status" value="1"/>
</dbReference>
<evidence type="ECO:0000256" key="3">
    <source>
        <dbReference type="ARBA" id="ARBA00004760"/>
    </source>
</evidence>
<evidence type="ECO:0000256" key="6">
    <source>
        <dbReference type="ARBA" id="ARBA00022692"/>
    </source>
</evidence>
<dbReference type="OrthoDB" id="537032at2759"/>
<comment type="pathway">
    <text evidence="4">Sphingolipid metabolism.</text>
</comment>
<evidence type="ECO:0000313" key="16">
    <source>
        <dbReference type="Proteomes" id="UP001153620"/>
    </source>
</evidence>
<dbReference type="GO" id="GO:0050291">
    <property type="term" value="F:sphingosine N-acyltransferase activity"/>
    <property type="evidence" value="ECO:0007669"/>
    <property type="project" value="InterPro"/>
</dbReference>
<evidence type="ECO:0000256" key="5">
    <source>
        <dbReference type="ARBA" id="ARBA00022679"/>
    </source>
</evidence>
<feature type="transmembrane region" description="Helical" evidence="13">
    <location>
        <begin position="298"/>
        <end position="321"/>
    </location>
</feature>
<keyword evidence="7" id="KW-0256">Endoplasmic reticulum</keyword>
<keyword evidence="10 12" id="KW-0472">Membrane</keyword>
<comment type="catalytic activity">
    <reaction evidence="11">
        <text>sphinganine + octadecanoyl-CoA = N-(octadecanoyl)-sphinganine + CoA + H(+)</text>
        <dbReference type="Rhea" id="RHEA:36547"/>
        <dbReference type="ChEBI" id="CHEBI:15378"/>
        <dbReference type="ChEBI" id="CHEBI:57287"/>
        <dbReference type="ChEBI" id="CHEBI:57394"/>
        <dbReference type="ChEBI" id="CHEBI:57817"/>
        <dbReference type="ChEBI" id="CHEBI:67033"/>
    </reaction>
    <physiologicalReaction direction="left-to-right" evidence="11">
        <dbReference type="Rhea" id="RHEA:36548"/>
    </physiologicalReaction>
</comment>
<evidence type="ECO:0000256" key="13">
    <source>
        <dbReference type="SAM" id="Phobius"/>
    </source>
</evidence>
<keyword evidence="9" id="KW-0443">Lipid metabolism</keyword>
<proteinExistence type="predicted"/>
<feature type="transmembrane region" description="Helical" evidence="13">
    <location>
        <begin position="138"/>
        <end position="159"/>
    </location>
</feature>
<dbReference type="GO" id="GO:0003677">
    <property type="term" value="F:DNA binding"/>
    <property type="evidence" value="ECO:0007669"/>
    <property type="project" value="InterPro"/>
</dbReference>
<feature type="transmembrane region" description="Helical" evidence="13">
    <location>
        <begin position="41"/>
        <end position="66"/>
    </location>
</feature>
<dbReference type="FunFam" id="1.10.10.60:FF:000020">
    <property type="entry name" value="Ceramide synthase 5"/>
    <property type="match status" value="1"/>
</dbReference>
<dbReference type="PANTHER" id="PTHR12560:SF0">
    <property type="entry name" value="LD18904P"/>
    <property type="match status" value="1"/>
</dbReference>
<dbReference type="Pfam" id="PF03798">
    <property type="entry name" value="TRAM_LAG1_CLN8"/>
    <property type="match status" value="1"/>
</dbReference>
<keyword evidence="16" id="KW-1185">Reference proteome</keyword>
<evidence type="ECO:0000259" key="14">
    <source>
        <dbReference type="PROSITE" id="PS50922"/>
    </source>
</evidence>
<dbReference type="InterPro" id="IPR016439">
    <property type="entry name" value="Lag1/Lac1-like"/>
</dbReference>
<comment type="pathway">
    <text evidence="3">Lipid metabolism; sphingolipid metabolism.</text>
</comment>
<evidence type="ECO:0000256" key="2">
    <source>
        <dbReference type="ARBA" id="ARBA00004477"/>
    </source>
</evidence>
<evidence type="ECO:0000313" key="15">
    <source>
        <dbReference type="EMBL" id="CAG9802894.1"/>
    </source>
</evidence>
<comment type="subcellular location">
    <subcellularLocation>
        <location evidence="2">Endoplasmic reticulum membrane</location>
        <topology evidence="2">Multi-pass membrane protein</topology>
    </subcellularLocation>
    <subcellularLocation>
        <location evidence="1">Nucleus</location>
    </subcellularLocation>
</comment>